<dbReference type="AlphaFoldDB" id="A0A915YEG0"/>
<evidence type="ECO:0000259" key="1">
    <source>
        <dbReference type="Pfam" id="PF12081"/>
    </source>
</evidence>
<sequence>MPIKIILTLMFNRILLPILFAFSPFCIHAQINQISKDLHQALKKQSLEPISQYFLKTAQTIKVLSWPASPRTTARVDSMNKSYQDSLIRQIKKLNLNLKKKGFNLKKSKLIKVERSLGAFAQMTLYLSNKKKTATIYISVMDLNEKDYFLESYPSTSPKEGSNYSSSTMLNNKRYFLWHLRKSEIKKALNIIKKEEPIVFKGKTYPNYGWIGLIHGIITEEGKRYVYTKGFRAGDDTKIVIIVDLLKGEIFKIEKDIPYKEPQANPSDTLSLDDILNKIEINNDTSQVNKFILLRKKIISFNTFLDSLRIELVSQSGGYIEKDGRKIPKGKKDKETPHKIFITERKGNELKQKILQLEKDFINFFDDSKIKNIVKREITIGINESGPKERGKTWEEFTFGHMPIAAIFPMLRKFQNDVKTSEAVIIQLLLKEK</sequence>
<proteinExistence type="predicted"/>
<dbReference type="InterPro" id="IPR022720">
    <property type="entry name" value="Motility-assoc_prot_GldM_N"/>
</dbReference>
<dbReference type="RefSeq" id="WP_264792678.1">
    <property type="nucleotide sequence ID" value="NZ_AP026867.1"/>
</dbReference>
<keyword evidence="3" id="KW-1185">Reference proteome</keyword>
<gene>
    <name evidence="2" type="ORF">AsAng_0022220</name>
</gene>
<evidence type="ECO:0000313" key="2">
    <source>
        <dbReference type="EMBL" id="BDS11508.1"/>
    </source>
</evidence>
<reference evidence="2" key="1">
    <citation type="submission" date="2022-09" db="EMBL/GenBank/DDBJ databases">
        <title>Aureispira anguillicida sp. nov., isolated from Leptocephalus of Japanese eel Anguilla japonica.</title>
        <authorList>
            <person name="Yuasa K."/>
            <person name="Mekata T."/>
            <person name="Ikunari K."/>
        </authorList>
    </citation>
    <scope>NUCLEOTIDE SEQUENCE</scope>
    <source>
        <strain evidence="2">EL160426</strain>
    </source>
</reference>
<protein>
    <recommendedName>
        <fullName evidence="1">Gliding motility-associated protein GldM N-terminal domain-containing protein</fullName>
    </recommendedName>
</protein>
<dbReference type="Proteomes" id="UP001060919">
    <property type="component" value="Chromosome"/>
</dbReference>
<feature type="domain" description="Gliding motility-associated protein GldM N-terminal" evidence="1">
    <location>
        <begin position="282"/>
        <end position="431"/>
    </location>
</feature>
<dbReference type="Pfam" id="PF12081">
    <property type="entry name" value="GldM_1st"/>
    <property type="match status" value="1"/>
</dbReference>
<evidence type="ECO:0000313" key="3">
    <source>
        <dbReference type="Proteomes" id="UP001060919"/>
    </source>
</evidence>
<dbReference type="KEGG" id="aup:AsAng_0022220"/>
<name>A0A915YEG0_9BACT</name>
<organism evidence="2 3">
    <name type="scientific">Aureispira anguillae</name>
    <dbReference type="NCBI Taxonomy" id="2864201"/>
    <lineage>
        <taxon>Bacteria</taxon>
        <taxon>Pseudomonadati</taxon>
        <taxon>Bacteroidota</taxon>
        <taxon>Saprospiria</taxon>
        <taxon>Saprospirales</taxon>
        <taxon>Saprospiraceae</taxon>
        <taxon>Aureispira</taxon>
    </lineage>
</organism>
<dbReference type="EMBL" id="AP026867">
    <property type="protein sequence ID" value="BDS11508.1"/>
    <property type="molecule type" value="Genomic_DNA"/>
</dbReference>
<accession>A0A915YEG0</accession>